<dbReference type="PANTHER" id="PTHR43436:SF1">
    <property type="entry name" value="TRANSCRIPTIONAL REGULATORY PROTEIN"/>
    <property type="match status" value="1"/>
</dbReference>
<dbReference type="Proteomes" id="UP000503482">
    <property type="component" value="Chromosome"/>
</dbReference>
<accession>A0AAE7BA24</accession>
<dbReference type="InterPro" id="IPR009057">
    <property type="entry name" value="Homeodomain-like_sf"/>
</dbReference>
<keyword evidence="1" id="KW-0805">Transcription regulation</keyword>
<keyword evidence="2" id="KW-0804">Transcription</keyword>
<feature type="domain" description="HTH araC/xylS-type" evidence="3">
    <location>
        <begin position="199"/>
        <end position="297"/>
    </location>
</feature>
<evidence type="ECO:0000256" key="2">
    <source>
        <dbReference type="ARBA" id="ARBA00023163"/>
    </source>
</evidence>
<sequence length="303" mass="34478">MNELLDLSRKDLINFLKDKFDEKEGLLNTKIPSLHLYSTTTLSEFVSVIFEPSICIALQGSKAVGFGDDMYGYNESKFLLASTHVPANVRIEEASEEKPYLALKITFSLEQIYEVLKELNDTQAKSKKKPDKGLFFDDMSMDLLNPISRLIKLLDTPQKNIDFLSPFIIKEILYVLLNGNSGDFLKQYVMEGSISSQIVKVITEIRNNFAENLNIKELSKKMSISESSLYTNFKKITTLTPIQFQKKLRLEEAKQMLLNQNIDASQVAFLVGYESPSQFSREYSRMYGLPPKAHISLLKANIA</sequence>
<protein>
    <submittedName>
        <fullName evidence="4">Transcriptional regulator, AraC family</fullName>
    </submittedName>
</protein>
<evidence type="ECO:0000313" key="4">
    <source>
        <dbReference type="EMBL" id="QKF66514.1"/>
    </source>
</evidence>
<dbReference type="InterPro" id="IPR009594">
    <property type="entry name" value="Tscrpt_reg_HTH_AraC_N"/>
</dbReference>
<dbReference type="GO" id="GO:0003700">
    <property type="term" value="F:DNA-binding transcription factor activity"/>
    <property type="evidence" value="ECO:0007669"/>
    <property type="project" value="InterPro"/>
</dbReference>
<reference evidence="4 5" key="1">
    <citation type="submission" date="2020-05" db="EMBL/GenBank/DDBJ databases">
        <title>Complete genome sequencing of Campylobacter and Arcobacter type strains.</title>
        <authorList>
            <person name="Miller W.G."/>
            <person name="Yee E."/>
        </authorList>
    </citation>
    <scope>NUCLEOTIDE SEQUENCE [LARGE SCALE GENOMIC DNA]</scope>
    <source>
        <strain evidence="4 5">LMG 26156</strain>
    </source>
</reference>
<gene>
    <name evidence="4" type="ORF">AVENP_0956</name>
</gene>
<proteinExistence type="predicted"/>
<dbReference type="SUPFAM" id="SSF46689">
    <property type="entry name" value="Homeodomain-like"/>
    <property type="match status" value="2"/>
</dbReference>
<dbReference type="PROSITE" id="PS01124">
    <property type="entry name" value="HTH_ARAC_FAMILY_2"/>
    <property type="match status" value="1"/>
</dbReference>
<evidence type="ECO:0000313" key="5">
    <source>
        <dbReference type="Proteomes" id="UP000503482"/>
    </source>
</evidence>
<dbReference type="GO" id="GO:0043565">
    <property type="term" value="F:sequence-specific DNA binding"/>
    <property type="evidence" value="ECO:0007669"/>
    <property type="project" value="InterPro"/>
</dbReference>
<name>A0AAE7BA24_9BACT</name>
<keyword evidence="5" id="KW-1185">Reference proteome</keyword>
<dbReference type="Pfam" id="PF12833">
    <property type="entry name" value="HTH_18"/>
    <property type="match status" value="1"/>
</dbReference>
<organism evidence="4 5">
    <name type="scientific">Arcobacter venerupis</name>
    <dbReference type="NCBI Taxonomy" id="1054033"/>
    <lineage>
        <taxon>Bacteria</taxon>
        <taxon>Pseudomonadati</taxon>
        <taxon>Campylobacterota</taxon>
        <taxon>Epsilonproteobacteria</taxon>
        <taxon>Campylobacterales</taxon>
        <taxon>Arcobacteraceae</taxon>
        <taxon>Arcobacter</taxon>
    </lineage>
</organism>
<dbReference type="Gene3D" id="1.10.10.60">
    <property type="entry name" value="Homeodomain-like"/>
    <property type="match status" value="1"/>
</dbReference>
<dbReference type="EMBL" id="CP053840">
    <property type="protein sequence ID" value="QKF66514.1"/>
    <property type="molecule type" value="Genomic_DNA"/>
</dbReference>
<evidence type="ECO:0000256" key="1">
    <source>
        <dbReference type="ARBA" id="ARBA00023015"/>
    </source>
</evidence>
<dbReference type="AlphaFoldDB" id="A0AAE7BA24"/>
<dbReference type="Pfam" id="PF06719">
    <property type="entry name" value="AraC_N"/>
    <property type="match status" value="1"/>
</dbReference>
<dbReference type="SMART" id="SM00342">
    <property type="entry name" value="HTH_ARAC"/>
    <property type="match status" value="1"/>
</dbReference>
<dbReference type="PANTHER" id="PTHR43436">
    <property type="entry name" value="ARAC-FAMILY TRANSCRIPTIONAL REGULATOR"/>
    <property type="match status" value="1"/>
</dbReference>
<evidence type="ECO:0000259" key="3">
    <source>
        <dbReference type="PROSITE" id="PS01124"/>
    </source>
</evidence>
<dbReference type="KEGG" id="avp:AVENP_0956"/>
<dbReference type="RefSeq" id="WP_128360303.1">
    <property type="nucleotide sequence ID" value="NZ_CP053840.1"/>
</dbReference>
<dbReference type="InterPro" id="IPR018060">
    <property type="entry name" value="HTH_AraC"/>
</dbReference>